<accession>A0A9N8PPI5</accession>
<gene>
    <name evidence="2" type="ORF">AWRI4620_LOCUS1285</name>
</gene>
<proteinExistence type="predicted"/>
<evidence type="ECO:0000313" key="2">
    <source>
        <dbReference type="EMBL" id="CAD0107030.1"/>
    </source>
</evidence>
<dbReference type="AlphaFoldDB" id="A0A9N8PPI5"/>
<evidence type="ECO:0000256" key="1">
    <source>
        <dbReference type="SAM" id="MobiDB-lite"/>
    </source>
</evidence>
<feature type="region of interest" description="Disordered" evidence="1">
    <location>
        <begin position="1"/>
        <end position="69"/>
    </location>
</feature>
<keyword evidence="3" id="KW-1185">Reference proteome</keyword>
<organism evidence="2 3">
    <name type="scientific">Aureobasidium uvarum</name>
    <dbReference type="NCBI Taxonomy" id="2773716"/>
    <lineage>
        <taxon>Eukaryota</taxon>
        <taxon>Fungi</taxon>
        <taxon>Dikarya</taxon>
        <taxon>Ascomycota</taxon>
        <taxon>Pezizomycotina</taxon>
        <taxon>Dothideomycetes</taxon>
        <taxon>Dothideomycetidae</taxon>
        <taxon>Dothideales</taxon>
        <taxon>Saccotheciaceae</taxon>
        <taxon>Aureobasidium</taxon>
    </lineage>
</organism>
<evidence type="ECO:0000313" key="3">
    <source>
        <dbReference type="Proteomes" id="UP000745764"/>
    </source>
</evidence>
<comment type="caution">
    <text evidence="2">The sequence shown here is derived from an EMBL/GenBank/DDBJ whole genome shotgun (WGS) entry which is preliminary data.</text>
</comment>
<protein>
    <submittedName>
        <fullName evidence="2">Uncharacterized protein</fullName>
    </submittedName>
</protein>
<name>A0A9N8PPI5_9PEZI</name>
<sequence>MKTADDSNESESTLSRDSPDTLSPPPYTELYDYGHDASHDPETTPSGAEGYHIRGEHNSTFSHMNSTDY</sequence>
<dbReference type="EMBL" id="CAINUL010000001">
    <property type="protein sequence ID" value="CAD0107030.1"/>
    <property type="molecule type" value="Genomic_DNA"/>
</dbReference>
<reference evidence="2" key="1">
    <citation type="submission" date="2020-06" db="EMBL/GenBank/DDBJ databases">
        <authorList>
            <person name="Onetto C."/>
        </authorList>
    </citation>
    <scope>NUCLEOTIDE SEQUENCE</scope>
</reference>
<dbReference type="Proteomes" id="UP000745764">
    <property type="component" value="Unassembled WGS sequence"/>
</dbReference>
<feature type="compositionally biased region" description="Basic and acidic residues" evidence="1">
    <location>
        <begin position="32"/>
        <end position="42"/>
    </location>
</feature>
<feature type="compositionally biased region" description="Polar residues" evidence="1">
    <location>
        <begin position="58"/>
        <end position="69"/>
    </location>
</feature>